<name>A0ACB8AQA1_9AGAM</name>
<protein>
    <submittedName>
        <fullName evidence="1">Uncharacterized protein</fullName>
    </submittedName>
</protein>
<reference evidence="1" key="1">
    <citation type="journal article" date="2021" name="New Phytol.">
        <title>Evolutionary innovations through gain and loss of genes in the ectomycorrhizal Boletales.</title>
        <authorList>
            <person name="Wu G."/>
            <person name="Miyauchi S."/>
            <person name="Morin E."/>
            <person name="Kuo A."/>
            <person name="Drula E."/>
            <person name="Varga T."/>
            <person name="Kohler A."/>
            <person name="Feng B."/>
            <person name="Cao Y."/>
            <person name="Lipzen A."/>
            <person name="Daum C."/>
            <person name="Hundley H."/>
            <person name="Pangilinan J."/>
            <person name="Johnson J."/>
            <person name="Barry K."/>
            <person name="LaButti K."/>
            <person name="Ng V."/>
            <person name="Ahrendt S."/>
            <person name="Min B."/>
            <person name="Choi I.G."/>
            <person name="Park H."/>
            <person name="Plett J.M."/>
            <person name="Magnuson J."/>
            <person name="Spatafora J.W."/>
            <person name="Nagy L.G."/>
            <person name="Henrissat B."/>
            <person name="Grigoriev I.V."/>
            <person name="Yang Z.L."/>
            <person name="Xu J."/>
            <person name="Martin F.M."/>
        </authorList>
    </citation>
    <scope>NUCLEOTIDE SEQUENCE</scope>
    <source>
        <strain evidence="1">ATCC 28755</strain>
    </source>
</reference>
<dbReference type="EMBL" id="MU267597">
    <property type="protein sequence ID" value="KAH7915741.1"/>
    <property type="molecule type" value="Genomic_DNA"/>
</dbReference>
<proteinExistence type="predicted"/>
<gene>
    <name evidence="1" type="ORF">BJ138DRAFT_1132478</name>
</gene>
<comment type="caution">
    <text evidence="1">The sequence shown here is derived from an EMBL/GenBank/DDBJ whole genome shotgun (WGS) entry which is preliminary data.</text>
</comment>
<evidence type="ECO:0000313" key="2">
    <source>
        <dbReference type="Proteomes" id="UP000790377"/>
    </source>
</evidence>
<organism evidence="1 2">
    <name type="scientific">Hygrophoropsis aurantiaca</name>
    <dbReference type="NCBI Taxonomy" id="72124"/>
    <lineage>
        <taxon>Eukaryota</taxon>
        <taxon>Fungi</taxon>
        <taxon>Dikarya</taxon>
        <taxon>Basidiomycota</taxon>
        <taxon>Agaricomycotina</taxon>
        <taxon>Agaricomycetes</taxon>
        <taxon>Agaricomycetidae</taxon>
        <taxon>Boletales</taxon>
        <taxon>Coniophorineae</taxon>
        <taxon>Hygrophoropsidaceae</taxon>
        <taxon>Hygrophoropsis</taxon>
    </lineage>
</organism>
<evidence type="ECO:0000313" key="1">
    <source>
        <dbReference type="EMBL" id="KAH7915741.1"/>
    </source>
</evidence>
<keyword evidence="2" id="KW-1185">Reference proteome</keyword>
<accession>A0ACB8AQA1</accession>
<sequence>MAWCRRCDRFFASAHALAQHRRYSPYHHVCYECNRDFSTRLGLKEHWVQSPRHYYCQYCGNHFHDEYDFDEHFQSYHHYCNSCRRVFKNEHGLHEHYRHALDYRSANSFQMHLKSPAHMLKDVGCSFLGRTMAFVSKSALVFYNYEEVGRTNIATDSSRLLTSGNRDQIHDFPTNTSRNRRAFECVLCYSKFRVLVDLNRHLASPHHQSKIYRCPLNTGLYRHIENERCGVALGSAMDDLAVNLVKR</sequence>
<dbReference type="Proteomes" id="UP000790377">
    <property type="component" value="Unassembled WGS sequence"/>
</dbReference>